<evidence type="ECO:0000256" key="1">
    <source>
        <dbReference type="SAM" id="Coils"/>
    </source>
</evidence>
<dbReference type="PANTHER" id="PTHR46387:SF2">
    <property type="entry name" value="RIBONUCLEASE HI"/>
    <property type="match status" value="1"/>
</dbReference>
<feature type="coiled-coil region" evidence="1">
    <location>
        <begin position="89"/>
        <end position="116"/>
    </location>
</feature>
<evidence type="ECO:0000313" key="4">
    <source>
        <dbReference type="Proteomes" id="UP000034325"/>
    </source>
</evidence>
<dbReference type="InterPro" id="IPR002156">
    <property type="entry name" value="RNaseH_domain"/>
</dbReference>
<proteinExistence type="predicted"/>
<dbReference type="InterPro" id="IPR036397">
    <property type="entry name" value="RNaseH_sf"/>
</dbReference>
<dbReference type="Gene3D" id="3.30.420.10">
    <property type="entry name" value="Ribonuclease H-like superfamily/Ribonuclease H"/>
    <property type="match status" value="1"/>
</dbReference>
<sequence length="141" mass="15805">MKSSLKIYTDGGARGNPGPAASAFVLVEDGRIIYKDSEYLGIATNNEAEYQGVILAFKWLTESGRAASFAKISFFLDSELVARQLSGDYKVKSKNLNKLNLQVRELREKVDNKDINFLAIKREKNRIADKLVNEKLDENMG</sequence>
<organism evidence="3 4">
    <name type="scientific">Candidatus Woesebacteria bacterium GW2011_GWA1_39_12</name>
    <dbReference type="NCBI Taxonomy" id="1618549"/>
    <lineage>
        <taxon>Bacteria</taxon>
        <taxon>Candidatus Woeseibacteriota</taxon>
    </lineage>
</organism>
<comment type="caution">
    <text evidence="3">The sequence shown here is derived from an EMBL/GenBank/DDBJ whole genome shotgun (WGS) entry which is preliminary data.</text>
</comment>
<feature type="domain" description="RNase H type-1" evidence="2">
    <location>
        <begin position="1"/>
        <end position="137"/>
    </location>
</feature>
<dbReference type="Pfam" id="PF13456">
    <property type="entry name" value="RVT_3"/>
    <property type="match status" value="1"/>
</dbReference>
<reference evidence="3 4" key="1">
    <citation type="journal article" date="2015" name="Nature">
        <title>rRNA introns, odd ribosomes, and small enigmatic genomes across a large radiation of phyla.</title>
        <authorList>
            <person name="Brown C.T."/>
            <person name="Hug L.A."/>
            <person name="Thomas B.C."/>
            <person name="Sharon I."/>
            <person name="Castelle C.J."/>
            <person name="Singh A."/>
            <person name="Wilkins M.J."/>
            <person name="Williams K.H."/>
            <person name="Banfield J.F."/>
        </authorList>
    </citation>
    <scope>NUCLEOTIDE SEQUENCE [LARGE SCALE GENOMIC DNA]</scope>
</reference>
<dbReference type="Proteomes" id="UP000034325">
    <property type="component" value="Unassembled WGS sequence"/>
</dbReference>
<dbReference type="SUPFAM" id="SSF53098">
    <property type="entry name" value="Ribonuclease H-like"/>
    <property type="match status" value="1"/>
</dbReference>
<protein>
    <submittedName>
        <fullName evidence="3">Ribonuclease H</fullName>
    </submittedName>
</protein>
<evidence type="ECO:0000313" key="3">
    <source>
        <dbReference type="EMBL" id="KKQ97968.1"/>
    </source>
</evidence>
<name>A0A0G0M1A7_9BACT</name>
<dbReference type="PANTHER" id="PTHR46387">
    <property type="entry name" value="POLYNUCLEOTIDYL TRANSFERASE, RIBONUCLEASE H-LIKE SUPERFAMILY PROTEIN"/>
    <property type="match status" value="1"/>
</dbReference>
<accession>A0A0G0M1A7</accession>
<dbReference type="AlphaFoldDB" id="A0A0G0M1A7"/>
<dbReference type="PROSITE" id="PS50879">
    <property type="entry name" value="RNASE_H_1"/>
    <property type="match status" value="1"/>
</dbReference>
<dbReference type="GO" id="GO:0004523">
    <property type="term" value="F:RNA-DNA hybrid ribonuclease activity"/>
    <property type="evidence" value="ECO:0007669"/>
    <property type="project" value="InterPro"/>
</dbReference>
<evidence type="ECO:0000259" key="2">
    <source>
        <dbReference type="PROSITE" id="PS50879"/>
    </source>
</evidence>
<dbReference type="CDD" id="cd09279">
    <property type="entry name" value="RNase_HI_like"/>
    <property type="match status" value="1"/>
</dbReference>
<dbReference type="InterPro" id="IPR012337">
    <property type="entry name" value="RNaseH-like_sf"/>
</dbReference>
<dbReference type="GO" id="GO:0003676">
    <property type="term" value="F:nucleic acid binding"/>
    <property type="evidence" value="ECO:0007669"/>
    <property type="project" value="InterPro"/>
</dbReference>
<keyword evidence="1" id="KW-0175">Coiled coil</keyword>
<dbReference type="EMBL" id="LBWA01000006">
    <property type="protein sequence ID" value="KKQ97968.1"/>
    <property type="molecule type" value="Genomic_DNA"/>
</dbReference>
<gene>
    <name evidence="3" type="ORF">UT23_C0006G0009</name>
</gene>